<comment type="subcellular location">
    <subcellularLocation>
        <location evidence="1">Periplasm</location>
    </subcellularLocation>
</comment>
<accession>A0A564NVE1</accession>
<dbReference type="Pfam" id="PF00345">
    <property type="entry name" value="PapD_N"/>
    <property type="match status" value="1"/>
</dbReference>
<dbReference type="InterPro" id="IPR013783">
    <property type="entry name" value="Ig-like_fold"/>
</dbReference>
<sequence>MNKIIQTLMLSSLLFPLISHAGVTIGVTRVIYHGDARDESVTIINDDKEPYLIQSWAQKINSDGSSTAAPFIVTPPLFRLNTGQRNVLRVIRTGGSLPEDRESLYWLDIKSIPTSNNKDNHNKIRLAVKAEFKLIFRPTALKETPEKFTPQLRWKKRGNILTVENPTAYYMNFGDIAVGSQKLKAPQYVAPFNQTTYTLPAGSSGAVNWTIINDYGGVGPVHKQTL</sequence>
<feature type="domain" description="Pili assembly chaperone N-terminal" evidence="8">
    <location>
        <begin position="22"/>
        <end position="141"/>
    </location>
</feature>
<evidence type="ECO:0000259" key="8">
    <source>
        <dbReference type="Pfam" id="PF00345"/>
    </source>
</evidence>
<dbReference type="EMBL" id="CABGHF010000066">
    <property type="protein sequence ID" value="VUT09880.1"/>
    <property type="molecule type" value="Genomic_DNA"/>
</dbReference>
<dbReference type="Gene3D" id="2.60.40.10">
    <property type="entry name" value="Immunoglobulins"/>
    <property type="match status" value="2"/>
</dbReference>
<dbReference type="PRINTS" id="PR00969">
    <property type="entry name" value="CHAPERONPILI"/>
</dbReference>
<evidence type="ECO:0000313" key="10">
    <source>
        <dbReference type="EMBL" id="VUT09880.1"/>
    </source>
</evidence>
<dbReference type="GO" id="GO:0071555">
    <property type="term" value="P:cell wall organization"/>
    <property type="evidence" value="ECO:0007669"/>
    <property type="project" value="InterPro"/>
</dbReference>
<evidence type="ECO:0000256" key="5">
    <source>
        <dbReference type="ARBA" id="ARBA00023186"/>
    </source>
</evidence>
<dbReference type="PANTHER" id="PTHR30251:SF9">
    <property type="entry name" value="CHAPERONE PROTEIN CAF1M"/>
    <property type="match status" value="1"/>
</dbReference>
<feature type="domain" description="Pili assembly chaperone C-terminal" evidence="9">
    <location>
        <begin position="163"/>
        <end position="218"/>
    </location>
</feature>
<dbReference type="SUPFAM" id="SSF49354">
    <property type="entry name" value="PapD-like"/>
    <property type="match status" value="1"/>
</dbReference>
<dbReference type="InterPro" id="IPR008962">
    <property type="entry name" value="PapD-like_sf"/>
</dbReference>
<evidence type="ECO:0000313" key="11">
    <source>
        <dbReference type="Proteomes" id="UP000318370"/>
    </source>
</evidence>
<dbReference type="InterPro" id="IPR050643">
    <property type="entry name" value="Periplasmic_pilus_chap"/>
</dbReference>
<dbReference type="AlphaFoldDB" id="A0A564NVE1"/>
<feature type="chain" id="PRO_5021968460" evidence="7">
    <location>
        <begin position="22"/>
        <end position="226"/>
    </location>
</feature>
<evidence type="ECO:0000256" key="2">
    <source>
        <dbReference type="ARBA" id="ARBA00007399"/>
    </source>
</evidence>
<name>A0A564NVE1_9ENTR</name>
<evidence type="ECO:0000256" key="4">
    <source>
        <dbReference type="ARBA" id="ARBA00022764"/>
    </source>
</evidence>
<evidence type="ECO:0000256" key="1">
    <source>
        <dbReference type="ARBA" id="ARBA00004418"/>
    </source>
</evidence>
<evidence type="ECO:0000256" key="3">
    <source>
        <dbReference type="ARBA" id="ARBA00022729"/>
    </source>
</evidence>
<dbReference type="Pfam" id="PF02753">
    <property type="entry name" value="PapD_C"/>
    <property type="match status" value="1"/>
</dbReference>
<dbReference type="RefSeq" id="WP_142464289.1">
    <property type="nucleotide sequence ID" value="NZ_CABGHF010000066.1"/>
</dbReference>
<keyword evidence="6" id="KW-0393">Immunoglobulin domain</keyword>
<dbReference type="SUPFAM" id="SSF49584">
    <property type="entry name" value="Periplasmic chaperone C-domain"/>
    <property type="match status" value="1"/>
</dbReference>
<organism evidence="10 11">
    <name type="scientific">Klebsiella spallanzanii</name>
    <dbReference type="NCBI Taxonomy" id="2587528"/>
    <lineage>
        <taxon>Bacteria</taxon>
        <taxon>Pseudomonadati</taxon>
        <taxon>Pseudomonadota</taxon>
        <taxon>Gammaproteobacteria</taxon>
        <taxon>Enterobacterales</taxon>
        <taxon>Enterobacteriaceae</taxon>
        <taxon>Klebsiella/Raoultella group</taxon>
        <taxon>Klebsiella</taxon>
    </lineage>
</organism>
<keyword evidence="4" id="KW-0574">Periplasm</keyword>
<feature type="signal peptide" evidence="7">
    <location>
        <begin position="1"/>
        <end position="21"/>
    </location>
</feature>
<dbReference type="PANTHER" id="PTHR30251">
    <property type="entry name" value="PILUS ASSEMBLY CHAPERONE"/>
    <property type="match status" value="1"/>
</dbReference>
<evidence type="ECO:0000259" key="9">
    <source>
        <dbReference type="Pfam" id="PF02753"/>
    </source>
</evidence>
<dbReference type="GO" id="GO:0030288">
    <property type="term" value="C:outer membrane-bounded periplasmic space"/>
    <property type="evidence" value="ECO:0007669"/>
    <property type="project" value="InterPro"/>
</dbReference>
<evidence type="ECO:0000256" key="7">
    <source>
        <dbReference type="SAM" id="SignalP"/>
    </source>
</evidence>
<evidence type="ECO:0000256" key="6">
    <source>
        <dbReference type="ARBA" id="ARBA00023319"/>
    </source>
</evidence>
<keyword evidence="5" id="KW-0143">Chaperone</keyword>
<comment type="similarity">
    <text evidence="2">Belongs to the periplasmic pilus chaperone family.</text>
</comment>
<reference evidence="10 11" key="1">
    <citation type="submission" date="2019-07" db="EMBL/GenBank/DDBJ databases">
        <authorList>
            <person name="Brisse S."/>
            <person name="Rodrigues C."/>
            <person name="Thorpe H."/>
        </authorList>
    </citation>
    <scope>NUCLEOTIDE SEQUENCE [LARGE SCALE GENOMIC DNA]</scope>
    <source>
        <strain evidence="10">SB6408</strain>
    </source>
</reference>
<gene>
    <name evidence="10" type="primary">fimC_3</name>
    <name evidence="10" type="ORF">SB6408_02853</name>
</gene>
<dbReference type="Proteomes" id="UP000318370">
    <property type="component" value="Unassembled WGS sequence"/>
</dbReference>
<dbReference type="InterPro" id="IPR016147">
    <property type="entry name" value="Pili_assmbl_chaperone_N"/>
</dbReference>
<protein>
    <submittedName>
        <fullName evidence="10">Chaperone protein FimC</fullName>
    </submittedName>
</protein>
<dbReference type="InterPro" id="IPR001829">
    <property type="entry name" value="Pili_assmbl_chaperone_bac"/>
</dbReference>
<proteinExistence type="inferred from homology"/>
<keyword evidence="3 7" id="KW-0732">Signal</keyword>
<dbReference type="InterPro" id="IPR036316">
    <property type="entry name" value="Pili_assmbl_chap_C_dom_sf"/>
</dbReference>
<dbReference type="InterPro" id="IPR016148">
    <property type="entry name" value="Pili_assmbl_chaperone_C"/>
</dbReference>